<protein>
    <submittedName>
        <fullName evidence="2">Uncharacterized protein</fullName>
    </submittedName>
</protein>
<comment type="caution">
    <text evidence="2">The sequence shown here is derived from an EMBL/GenBank/DDBJ whole genome shotgun (WGS) entry which is preliminary data.</text>
</comment>
<dbReference type="EMBL" id="AMCW01000022">
    <property type="protein sequence ID" value="EKK03601.1"/>
    <property type="molecule type" value="Genomic_DNA"/>
</dbReference>
<evidence type="ECO:0000313" key="2">
    <source>
        <dbReference type="EMBL" id="EKK03601.1"/>
    </source>
</evidence>
<evidence type="ECO:0000313" key="3">
    <source>
        <dbReference type="Proteomes" id="UP000007993"/>
    </source>
</evidence>
<dbReference type="Proteomes" id="UP000007993">
    <property type="component" value="Unassembled WGS sequence"/>
</dbReference>
<name>K5ECK0_RHOBT</name>
<gene>
    <name evidence="2" type="ORF">RBSH_01050</name>
</gene>
<reference evidence="2 3" key="1">
    <citation type="journal article" date="2013" name="Mar. Genomics">
        <title>Expression of sulfatases in Rhodopirellula baltica and the diversity of sulfatases in the genus Rhodopirellula.</title>
        <authorList>
            <person name="Wegner C.E."/>
            <person name="Richter-Heitmann T."/>
            <person name="Klindworth A."/>
            <person name="Klockow C."/>
            <person name="Richter M."/>
            <person name="Achstetter T."/>
            <person name="Glockner F.O."/>
            <person name="Harder J."/>
        </authorList>
    </citation>
    <scope>NUCLEOTIDE SEQUENCE [LARGE SCALE GENOMIC DNA]</scope>
    <source>
        <strain evidence="2 3">SH28</strain>
    </source>
</reference>
<dbReference type="AlphaFoldDB" id="K5ECK0"/>
<accession>K5ECK0</accession>
<feature type="region of interest" description="Disordered" evidence="1">
    <location>
        <begin position="21"/>
        <end position="46"/>
    </location>
</feature>
<sequence length="46" mass="5269">MPVFFRLLLFFILPGWKLAQTHGRHNPKHSEVQGERPNGSHDSSKA</sequence>
<organism evidence="2 3">
    <name type="scientific">Rhodopirellula baltica SH28</name>
    <dbReference type="NCBI Taxonomy" id="993517"/>
    <lineage>
        <taxon>Bacteria</taxon>
        <taxon>Pseudomonadati</taxon>
        <taxon>Planctomycetota</taxon>
        <taxon>Planctomycetia</taxon>
        <taxon>Pirellulales</taxon>
        <taxon>Pirellulaceae</taxon>
        <taxon>Rhodopirellula</taxon>
    </lineage>
</organism>
<proteinExistence type="predicted"/>
<evidence type="ECO:0000256" key="1">
    <source>
        <dbReference type="SAM" id="MobiDB-lite"/>
    </source>
</evidence>
<feature type="compositionally biased region" description="Basic and acidic residues" evidence="1">
    <location>
        <begin position="28"/>
        <end position="46"/>
    </location>
</feature>